<dbReference type="AlphaFoldDB" id="A0AAR5P6L1"/>
<name>A0AAR5P6L1_DENPD</name>
<evidence type="ECO:0000256" key="2">
    <source>
        <dbReference type="ARBA" id="ARBA00022487"/>
    </source>
</evidence>
<evidence type="ECO:0000256" key="4">
    <source>
        <dbReference type="ARBA" id="ARBA00023157"/>
    </source>
</evidence>
<keyword evidence="4" id="KW-1015">Disulfide bond</keyword>
<sequence length="604" mass="68009">MALENSVGYIRKLSQTLQPYQLLEVFSYDFGLFAAIMVLQRGVQLFFLLSALLQLPASNGEVLVDLPNGRIQGLTQNTYSGVEYNSFYGVRYGRSPMEELRFQPPQPVEAWEDVFDATEKKGICFQVPGDFDLETEDCLFLNLYTPAVNASAGLPVMFFIHGGGFVEGSGILSWGVGPQFFMEYGVIMVAINYRIGPFGYLSTGDEVIPGNVGSKDQILALQWVKENIRFFGGDPDKVTVFGQSAGAASISYLLLSPLAEGLFRAAILESGSALNPWAYQRDQVEITYQTAALLNAEFETNRNSSDLLRFLQSVPGKELDAASYAISEQLDNPGNLQISKGFYWTPVIESQHEGAFLTQRQYEGFESGSFIRVPILIGFNAEESMFMLSSTFETTLKAYDENSRFLVPFDFHVEEQQMLSEIGDEIKEFYSPDRELEDNTLGGLQYHSTQDFDKAVLKQAELAAAFVPVYLYEFTYSGPMGNNQYKLEGSGAVRHGEEQNYIFNRWYSDEIPDNSDLSKFPEADAKVRSRFLTLFTNFAKELNPTPGQEEMLQSIIWPTLQPDDWQYLEIGEDLTVHANVPKAAVYSFWQNIYNIYAQKPLDTY</sequence>
<dbReference type="GO" id="GO:0052689">
    <property type="term" value="F:carboxylic ester hydrolase activity"/>
    <property type="evidence" value="ECO:0007669"/>
    <property type="project" value="UniProtKB-KW"/>
</dbReference>
<evidence type="ECO:0000259" key="7">
    <source>
        <dbReference type="Pfam" id="PF00135"/>
    </source>
</evidence>
<evidence type="ECO:0000313" key="9">
    <source>
        <dbReference type="Proteomes" id="UP000019118"/>
    </source>
</evidence>
<feature type="domain" description="Carboxylesterase type B" evidence="7">
    <location>
        <begin position="63"/>
        <end position="589"/>
    </location>
</feature>
<dbReference type="Gene3D" id="3.40.50.1820">
    <property type="entry name" value="alpha/beta hydrolase"/>
    <property type="match status" value="1"/>
</dbReference>
<dbReference type="PANTHER" id="PTHR11559">
    <property type="entry name" value="CARBOXYLESTERASE"/>
    <property type="match status" value="1"/>
</dbReference>
<dbReference type="Pfam" id="PF00135">
    <property type="entry name" value="COesterase"/>
    <property type="match status" value="1"/>
</dbReference>
<evidence type="ECO:0000313" key="8">
    <source>
        <dbReference type="EnsemblMetazoa" id="XP_019756739.1"/>
    </source>
</evidence>
<dbReference type="EnsemblMetazoa" id="XM_019901180.1">
    <property type="protein sequence ID" value="XP_019756739.1"/>
    <property type="gene ID" value="LOC109535291"/>
</dbReference>
<dbReference type="InterPro" id="IPR019819">
    <property type="entry name" value="Carboxylesterase_B_CS"/>
</dbReference>
<keyword evidence="2" id="KW-0719">Serine esterase</keyword>
<organism evidence="8 9">
    <name type="scientific">Dendroctonus ponderosae</name>
    <name type="common">Mountain pine beetle</name>
    <dbReference type="NCBI Taxonomy" id="77166"/>
    <lineage>
        <taxon>Eukaryota</taxon>
        <taxon>Metazoa</taxon>
        <taxon>Ecdysozoa</taxon>
        <taxon>Arthropoda</taxon>
        <taxon>Hexapoda</taxon>
        <taxon>Insecta</taxon>
        <taxon>Pterygota</taxon>
        <taxon>Neoptera</taxon>
        <taxon>Endopterygota</taxon>
        <taxon>Coleoptera</taxon>
        <taxon>Polyphaga</taxon>
        <taxon>Cucujiformia</taxon>
        <taxon>Curculionidae</taxon>
        <taxon>Scolytinae</taxon>
        <taxon>Dendroctonus</taxon>
    </lineage>
</organism>
<dbReference type="InterPro" id="IPR050309">
    <property type="entry name" value="Type-B_Carboxylest/Lipase"/>
</dbReference>
<keyword evidence="5" id="KW-0325">Glycoprotein</keyword>
<evidence type="ECO:0000256" key="1">
    <source>
        <dbReference type="ARBA" id="ARBA00005964"/>
    </source>
</evidence>
<keyword evidence="9" id="KW-1185">Reference proteome</keyword>
<keyword evidence="3 6" id="KW-0378">Hydrolase</keyword>
<proteinExistence type="inferred from homology"/>
<dbReference type="EC" id="3.1.1.-" evidence="6"/>
<accession>A0AAR5P6L1</accession>
<reference evidence="8" key="2">
    <citation type="submission" date="2024-08" db="UniProtKB">
        <authorList>
            <consortium name="EnsemblMetazoa"/>
        </authorList>
    </citation>
    <scope>IDENTIFICATION</scope>
</reference>
<dbReference type="InterPro" id="IPR002018">
    <property type="entry name" value="CarbesteraseB"/>
</dbReference>
<evidence type="ECO:0000256" key="5">
    <source>
        <dbReference type="ARBA" id="ARBA00023180"/>
    </source>
</evidence>
<evidence type="ECO:0000256" key="3">
    <source>
        <dbReference type="ARBA" id="ARBA00022801"/>
    </source>
</evidence>
<protein>
    <recommendedName>
        <fullName evidence="6">Carboxylic ester hydrolase</fullName>
        <ecNumber evidence="6">3.1.1.-</ecNumber>
    </recommendedName>
</protein>
<evidence type="ECO:0000256" key="6">
    <source>
        <dbReference type="RuleBase" id="RU361235"/>
    </source>
</evidence>
<dbReference type="PROSITE" id="PS00941">
    <property type="entry name" value="CARBOXYLESTERASE_B_2"/>
    <property type="match status" value="1"/>
</dbReference>
<dbReference type="SUPFAM" id="SSF53474">
    <property type="entry name" value="alpha/beta-Hydrolases"/>
    <property type="match status" value="1"/>
</dbReference>
<dbReference type="Proteomes" id="UP000019118">
    <property type="component" value="Unassembled WGS sequence"/>
</dbReference>
<dbReference type="InterPro" id="IPR019826">
    <property type="entry name" value="Carboxylesterase_B_AS"/>
</dbReference>
<reference evidence="9" key="1">
    <citation type="journal article" date="2013" name="Genome Biol.">
        <title>Draft genome of the mountain pine beetle, Dendroctonus ponderosae Hopkins, a major forest pest.</title>
        <authorList>
            <person name="Keeling C.I."/>
            <person name="Yuen M.M."/>
            <person name="Liao N.Y."/>
            <person name="Docking T.R."/>
            <person name="Chan S.K."/>
            <person name="Taylor G.A."/>
            <person name="Palmquist D.L."/>
            <person name="Jackman S.D."/>
            <person name="Nguyen A."/>
            <person name="Li M."/>
            <person name="Henderson H."/>
            <person name="Janes J.K."/>
            <person name="Zhao Y."/>
            <person name="Pandoh P."/>
            <person name="Moore R."/>
            <person name="Sperling F.A."/>
            <person name="Huber D.P."/>
            <person name="Birol I."/>
            <person name="Jones S.J."/>
            <person name="Bohlmann J."/>
        </authorList>
    </citation>
    <scope>NUCLEOTIDE SEQUENCE</scope>
</reference>
<comment type="similarity">
    <text evidence="1 6">Belongs to the type-B carboxylesterase/lipase family.</text>
</comment>
<dbReference type="InterPro" id="IPR029058">
    <property type="entry name" value="AB_hydrolase_fold"/>
</dbReference>
<dbReference type="PROSITE" id="PS00122">
    <property type="entry name" value="CARBOXYLESTERASE_B_1"/>
    <property type="match status" value="1"/>
</dbReference>